<evidence type="ECO:0000313" key="1">
    <source>
        <dbReference type="EMBL" id="KAK4123425.1"/>
    </source>
</evidence>
<organism evidence="1 2">
    <name type="scientific">Parathielavia appendiculata</name>
    <dbReference type="NCBI Taxonomy" id="2587402"/>
    <lineage>
        <taxon>Eukaryota</taxon>
        <taxon>Fungi</taxon>
        <taxon>Dikarya</taxon>
        <taxon>Ascomycota</taxon>
        <taxon>Pezizomycotina</taxon>
        <taxon>Sordariomycetes</taxon>
        <taxon>Sordariomycetidae</taxon>
        <taxon>Sordariales</taxon>
        <taxon>Chaetomiaceae</taxon>
        <taxon>Parathielavia</taxon>
    </lineage>
</organism>
<comment type="caution">
    <text evidence="1">The sequence shown here is derived from an EMBL/GenBank/DDBJ whole genome shotgun (WGS) entry which is preliminary data.</text>
</comment>
<reference evidence="1" key="2">
    <citation type="submission" date="2023-05" db="EMBL/GenBank/DDBJ databases">
        <authorList>
            <consortium name="Lawrence Berkeley National Laboratory"/>
            <person name="Steindorff A."/>
            <person name="Hensen N."/>
            <person name="Bonometti L."/>
            <person name="Westerberg I."/>
            <person name="Brannstrom I.O."/>
            <person name="Guillou S."/>
            <person name="Cros-Aarteil S."/>
            <person name="Calhoun S."/>
            <person name="Haridas S."/>
            <person name="Kuo A."/>
            <person name="Mondo S."/>
            <person name="Pangilinan J."/>
            <person name="Riley R."/>
            <person name="Labutti K."/>
            <person name="Andreopoulos B."/>
            <person name="Lipzen A."/>
            <person name="Chen C."/>
            <person name="Yanf M."/>
            <person name="Daum C."/>
            <person name="Ng V."/>
            <person name="Clum A."/>
            <person name="Ohm R."/>
            <person name="Martin F."/>
            <person name="Silar P."/>
            <person name="Natvig D."/>
            <person name="Lalanne C."/>
            <person name="Gautier V."/>
            <person name="Ament-Velasquez S.L."/>
            <person name="Kruys A."/>
            <person name="Hutchinson M.I."/>
            <person name="Powell A.J."/>
            <person name="Barry K."/>
            <person name="Miller A.N."/>
            <person name="Grigoriev I.V."/>
            <person name="Debuchy R."/>
            <person name="Gladieux P."/>
            <person name="Thoren M.H."/>
            <person name="Johannesson H."/>
        </authorList>
    </citation>
    <scope>NUCLEOTIDE SEQUENCE</scope>
    <source>
        <strain evidence="1">CBS 731.68</strain>
    </source>
</reference>
<dbReference type="GeneID" id="87824265"/>
<accession>A0AAN6Z2Q0</accession>
<dbReference type="Proteomes" id="UP001302602">
    <property type="component" value="Unassembled WGS sequence"/>
</dbReference>
<gene>
    <name evidence="1" type="ORF">N657DRAFT_463191</name>
</gene>
<dbReference type="RefSeq" id="XP_062647196.1">
    <property type="nucleotide sequence ID" value="XM_062787495.1"/>
</dbReference>
<sequence length="165" mass="18830">MSIRSVTLHMITRQWPFPSFVARPSRLPAQMVWLRQATMQVPNCLPRPTMPGLFLFARLVAGCEWREIVRHRGLDHNVTRQVGLIANPFPHWEQSSNTRCSVERLESRLCWGLCWEDANRRDEQGGCPSTPCHRGAGMIPMSSKPAFSFSIDLPRACVYPCRPQG</sequence>
<proteinExistence type="predicted"/>
<dbReference type="EMBL" id="MU853229">
    <property type="protein sequence ID" value="KAK4123425.1"/>
    <property type="molecule type" value="Genomic_DNA"/>
</dbReference>
<keyword evidence="2" id="KW-1185">Reference proteome</keyword>
<dbReference type="AlphaFoldDB" id="A0AAN6Z2Q0"/>
<name>A0AAN6Z2Q0_9PEZI</name>
<evidence type="ECO:0000313" key="2">
    <source>
        <dbReference type="Proteomes" id="UP001302602"/>
    </source>
</evidence>
<protein>
    <submittedName>
        <fullName evidence="1">Uncharacterized protein</fullName>
    </submittedName>
</protein>
<reference evidence="1" key="1">
    <citation type="journal article" date="2023" name="Mol. Phylogenet. Evol.">
        <title>Genome-scale phylogeny and comparative genomics of the fungal order Sordariales.</title>
        <authorList>
            <person name="Hensen N."/>
            <person name="Bonometti L."/>
            <person name="Westerberg I."/>
            <person name="Brannstrom I.O."/>
            <person name="Guillou S."/>
            <person name="Cros-Aarteil S."/>
            <person name="Calhoun S."/>
            <person name="Haridas S."/>
            <person name="Kuo A."/>
            <person name="Mondo S."/>
            <person name="Pangilinan J."/>
            <person name="Riley R."/>
            <person name="LaButti K."/>
            <person name="Andreopoulos B."/>
            <person name="Lipzen A."/>
            <person name="Chen C."/>
            <person name="Yan M."/>
            <person name="Daum C."/>
            <person name="Ng V."/>
            <person name="Clum A."/>
            <person name="Steindorff A."/>
            <person name="Ohm R.A."/>
            <person name="Martin F."/>
            <person name="Silar P."/>
            <person name="Natvig D.O."/>
            <person name="Lalanne C."/>
            <person name="Gautier V."/>
            <person name="Ament-Velasquez S.L."/>
            <person name="Kruys A."/>
            <person name="Hutchinson M.I."/>
            <person name="Powell A.J."/>
            <person name="Barry K."/>
            <person name="Miller A.N."/>
            <person name="Grigoriev I.V."/>
            <person name="Debuchy R."/>
            <person name="Gladieux P."/>
            <person name="Hiltunen Thoren M."/>
            <person name="Johannesson H."/>
        </authorList>
    </citation>
    <scope>NUCLEOTIDE SEQUENCE</scope>
    <source>
        <strain evidence="1">CBS 731.68</strain>
    </source>
</reference>